<protein>
    <submittedName>
        <fullName evidence="2">Uncharacterized protein</fullName>
    </submittedName>
</protein>
<name>A0ABD3Q1J5_9STRA</name>
<proteinExistence type="predicted"/>
<keyword evidence="3" id="KW-1185">Reference proteome</keyword>
<sequence>MLLHQCIARSASLERLDTSSFLPGAEQVMNSANTMQPTETDSLLPTSSTASRDGRTPPNRKSWRLLFCGISAAGVIGFSCNRPLGHRGYQPNRQINQLNALTQTSLDALLDVPKLGRPNPTSHAQSRKRRHGKMNILTEQDVSPKVYHCTSTLIIMRHCDKGVTVKRHGREFKVDSEDSDGDRHCNAKGKARSEYIASLFVDPLKYQKLVQNLGLSRTTIPPVPMVASSLQRDRSVGNRPAKEKPQFPAPIKLYALNDSRHKHRNFREVETITPLADKFRLDVDERFGVYEEGDLAMDYFATLSESVLSNVQRLARRGNVTDDSSREAEYHTPDDSDVERLCHNGMTVVNWKHSRIPHLARALGCGRGEGCPKKYYSKDFDTLWMVTFQYSMRLNDDDVPLLGASSKFHRHFYGQHSLHGSVQNEGINGKWKINAQLINEGFDPVLL</sequence>
<accession>A0ABD3Q1J5</accession>
<dbReference type="AlphaFoldDB" id="A0ABD3Q1J5"/>
<evidence type="ECO:0000313" key="3">
    <source>
        <dbReference type="Proteomes" id="UP001516023"/>
    </source>
</evidence>
<gene>
    <name evidence="2" type="ORF">HJC23_013316</name>
</gene>
<evidence type="ECO:0000256" key="1">
    <source>
        <dbReference type="SAM" id="MobiDB-lite"/>
    </source>
</evidence>
<feature type="region of interest" description="Disordered" evidence="1">
    <location>
        <begin position="112"/>
        <end position="131"/>
    </location>
</feature>
<evidence type="ECO:0000313" key="2">
    <source>
        <dbReference type="EMBL" id="KAL3793754.1"/>
    </source>
</evidence>
<dbReference type="EMBL" id="JABMIG020000088">
    <property type="protein sequence ID" value="KAL3793754.1"/>
    <property type="molecule type" value="Genomic_DNA"/>
</dbReference>
<comment type="caution">
    <text evidence="2">The sequence shown here is derived from an EMBL/GenBank/DDBJ whole genome shotgun (WGS) entry which is preliminary data.</text>
</comment>
<organism evidence="2 3">
    <name type="scientific">Cyclotella cryptica</name>
    <dbReference type="NCBI Taxonomy" id="29204"/>
    <lineage>
        <taxon>Eukaryota</taxon>
        <taxon>Sar</taxon>
        <taxon>Stramenopiles</taxon>
        <taxon>Ochrophyta</taxon>
        <taxon>Bacillariophyta</taxon>
        <taxon>Coscinodiscophyceae</taxon>
        <taxon>Thalassiosirophycidae</taxon>
        <taxon>Stephanodiscales</taxon>
        <taxon>Stephanodiscaceae</taxon>
        <taxon>Cyclotella</taxon>
    </lineage>
</organism>
<reference evidence="2 3" key="1">
    <citation type="journal article" date="2020" name="G3 (Bethesda)">
        <title>Improved Reference Genome for Cyclotella cryptica CCMP332, a Model for Cell Wall Morphogenesis, Salinity Adaptation, and Lipid Production in Diatoms (Bacillariophyta).</title>
        <authorList>
            <person name="Roberts W.R."/>
            <person name="Downey K.M."/>
            <person name="Ruck E.C."/>
            <person name="Traller J.C."/>
            <person name="Alverson A.J."/>
        </authorList>
    </citation>
    <scope>NUCLEOTIDE SEQUENCE [LARGE SCALE GENOMIC DNA]</scope>
    <source>
        <strain evidence="2 3">CCMP332</strain>
    </source>
</reference>
<feature type="compositionally biased region" description="Polar residues" evidence="1">
    <location>
        <begin position="34"/>
        <end position="51"/>
    </location>
</feature>
<dbReference type="Proteomes" id="UP001516023">
    <property type="component" value="Unassembled WGS sequence"/>
</dbReference>
<feature type="region of interest" description="Disordered" evidence="1">
    <location>
        <begin position="34"/>
        <end position="58"/>
    </location>
</feature>